<sequence length="335" mass="36692">MSVTIKDIAKKTGFSVATVSRVLSNKTGFFSQETANAVHKAAVELGYKKNMAATELVTQTSNVIAVIVNSTKTNFSNQIITGIQKKAAEMSKRVIILYAGDHDQVAQKIALTTALERPILGILLVSVDLYPKNLLLLKSAHIPFFFISISFKDTGLNYITSDDYQIGYTATKYLINHGHRKIGLAGLGIDPSDHTGNLRFNGYQQALTENNIAFQHDWLQIGDYSYESGLTAMKSYSQTNVTAVITASDLVGIGILNQCTKLGLNVPNDLSIITIDGTNLCQLVQPPLTSITQNFFQMGYLGTNYLIAGSKKNAYTNVQLCQRSSVKTYHFKNSI</sequence>
<dbReference type="InterPro" id="IPR028082">
    <property type="entry name" value="Peripla_BP_I"/>
</dbReference>
<dbReference type="GO" id="GO:0003700">
    <property type="term" value="F:DNA-binding transcription factor activity"/>
    <property type="evidence" value="ECO:0007669"/>
    <property type="project" value="TreeGrafter"/>
</dbReference>
<dbReference type="OrthoDB" id="9784962at2"/>
<dbReference type="CDD" id="cd01392">
    <property type="entry name" value="HTH_LacI"/>
    <property type="match status" value="1"/>
</dbReference>
<comment type="caution">
    <text evidence="5">The sequence shown here is derived from an EMBL/GenBank/DDBJ whole genome shotgun (WGS) entry which is preliminary data.</text>
</comment>
<dbReference type="GeneID" id="98318456"/>
<evidence type="ECO:0000259" key="4">
    <source>
        <dbReference type="PROSITE" id="PS50932"/>
    </source>
</evidence>
<dbReference type="PANTHER" id="PTHR30146:SF109">
    <property type="entry name" value="HTH-TYPE TRANSCRIPTIONAL REGULATOR GALS"/>
    <property type="match status" value="1"/>
</dbReference>
<dbReference type="SMART" id="SM00354">
    <property type="entry name" value="HTH_LACI"/>
    <property type="match status" value="1"/>
</dbReference>
<accession>A0A0R1VVP2</accession>
<keyword evidence="6" id="KW-1185">Reference proteome</keyword>
<dbReference type="Pfam" id="PF13377">
    <property type="entry name" value="Peripla_BP_3"/>
    <property type="match status" value="1"/>
</dbReference>
<evidence type="ECO:0000256" key="3">
    <source>
        <dbReference type="ARBA" id="ARBA00023163"/>
    </source>
</evidence>
<dbReference type="Gene3D" id="3.40.50.2300">
    <property type="match status" value="2"/>
</dbReference>
<dbReference type="PANTHER" id="PTHR30146">
    <property type="entry name" value="LACI-RELATED TRANSCRIPTIONAL REPRESSOR"/>
    <property type="match status" value="1"/>
</dbReference>
<dbReference type="STRING" id="1423750.FC89_GL000405"/>
<dbReference type="Gene3D" id="1.10.260.40">
    <property type="entry name" value="lambda repressor-like DNA-binding domains"/>
    <property type="match status" value="1"/>
</dbReference>
<dbReference type="Proteomes" id="UP000051451">
    <property type="component" value="Unassembled WGS sequence"/>
</dbReference>
<organism evidence="5 6">
    <name type="scientific">Liquorilactobacillus ghanensis DSM 18630</name>
    <dbReference type="NCBI Taxonomy" id="1423750"/>
    <lineage>
        <taxon>Bacteria</taxon>
        <taxon>Bacillati</taxon>
        <taxon>Bacillota</taxon>
        <taxon>Bacilli</taxon>
        <taxon>Lactobacillales</taxon>
        <taxon>Lactobacillaceae</taxon>
        <taxon>Liquorilactobacillus</taxon>
    </lineage>
</organism>
<dbReference type="AlphaFoldDB" id="A0A0R1VVP2"/>
<evidence type="ECO:0000256" key="1">
    <source>
        <dbReference type="ARBA" id="ARBA00023015"/>
    </source>
</evidence>
<gene>
    <name evidence="5" type="ORF">FC89_GL000405</name>
</gene>
<evidence type="ECO:0000313" key="5">
    <source>
        <dbReference type="EMBL" id="KRM07091.1"/>
    </source>
</evidence>
<name>A0A0R1VVP2_9LACO</name>
<dbReference type="EMBL" id="AZGB01000009">
    <property type="protein sequence ID" value="KRM07091.1"/>
    <property type="molecule type" value="Genomic_DNA"/>
</dbReference>
<dbReference type="PROSITE" id="PS50932">
    <property type="entry name" value="HTH_LACI_2"/>
    <property type="match status" value="1"/>
</dbReference>
<dbReference type="InterPro" id="IPR010982">
    <property type="entry name" value="Lambda_DNA-bd_dom_sf"/>
</dbReference>
<dbReference type="PATRIC" id="fig|1423750.3.peg.414"/>
<dbReference type="SUPFAM" id="SSF47413">
    <property type="entry name" value="lambda repressor-like DNA-binding domains"/>
    <property type="match status" value="1"/>
</dbReference>
<dbReference type="Pfam" id="PF00356">
    <property type="entry name" value="LacI"/>
    <property type="match status" value="1"/>
</dbReference>
<reference evidence="5 6" key="1">
    <citation type="journal article" date="2015" name="Genome Announc.">
        <title>Expanding the biotechnology potential of lactobacilli through comparative genomics of 213 strains and associated genera.</title>
        <authorList>
            <person name="Sun Z."/>
            <person name="Harris H.M."/>
            <person name="McCann A."/>
            <person name="Guo C."/>
            <person name="Argimon S."/>
            <person name="Zhang W."/>
            <person name="Yang X."/>
            <person name="Jeffery I.B."/>
            <person name="Cooney J.C."/>
            <person name="Kagawa T.F."/>
            <person name="Liu W."/>
            <person name="Song Y."/>
            <person name="Salvetti E."/>
            <person name="Wrobel A."/>
            <person name="Rasinkangas P."/>
            <person name="Parkhill J."/>
            <person name="Rea M.C."/>
            <person name="O'Sullivan O."/>
            <person name="Ritari J."/>
            <person name="Douillard F.P."/>
            <person name="Paul Ross R."/>
            <person name="Yang R."/>
            <person name="Briner A.E."/>
            <person name="Felis G.E."/>
            <person name="de Vos W.M."/>
            <person name="Barrangou R."/>
            <person name="Klaenhammer T.R."/>
            <person name="Caufield P.W."/>
            <person name="Cui Y."/>
            <person name="Zhang H."/>
            <person name="O'Toole P.W."/>
        </authorList>
    </citation>
    <scope>NUCLEOTIDE SEQUENCE [LARGE SCALE GENOMIC DNA]</scope>
    <source>
        <strain evidence="5 6">DSM 18630</strain>
    </source>
</reference>
<keyword evidence="3" id="KW-0804">Transcription</keyword>
<keyword evidence="2" id="KW-0238">DNA-binding</keyword>
<dbReference type="RefSeq" id="WP_057871188.1">
    <property type="nucleotide sequence ID" value="NZ_AZGB01000009.1"/>
</dbReference>
<evidence type="ECO:0000256" key="2">
    <source>
        <dbReference type="ARBA" id="ARBA00023125"/>
    </source>
</evidence>
<dbReference type="GO" id="GO:0000976">
    <property type="term" value="F:transcription cis-regulatory region binding"/>
    <property type="evidence" value="ECO:0007669"/>
    <property type="project" value="TreeGrafter"/>
</dbReference>
<dbReference type="InterPro" id="IPR046335">
    <property type="entry name" value="LacI/GalR-like_sensor"/>
</dbReference>
<protein>
    <submittedName>
        <fullName evidence="5">Transcriptional regulator</fullName>
    </submittedName>
</protein>
<keyword evidence="1" id="KW-0805">Transcription regulation</keyword>
<evidence type="ECO:0000313" key="6">
    <source>
        <dbReference type="Proteomes" id="UP000051451"/>
    </source>
</evidence>
<proteinExistence type="predicted"/>
<dbReference type="InterPro" id="IPR000843">
    <property type="entry name" value="HTH_LacI"/>
</dbReference>
<feature type="domain" description="HTH lacI-type" evidence="4">
    <location>
        <begin position="3"/>
        <end position="58"/>
    </location>
</feature>
<dbReference type="SUPFAM" id="SSF53822">
    <property type="entry name" value="Periplasmic binding protein-like I"/>
    <property type="match status" value="1"/>
</dbReference>